<evidence type="ECO:0000259" key="2">
    <source>
        <dbReference type="PROSITE" id="PS50908"/>
    </source>
</evidence>
<proteinExistence type="predicted"/>
<dbReference type="AlphaFoldDB" id="A0AAV9WX26"/>
<feature type="region of interest" description="Disordered" evidence="1">
    <location>
        <begin position="37"/>
        <end position="56"/>
    </location>
</feature>
<evidence type="ECO:0000313" key="3">
    <source>
        <dbReference type="EMBL" id="KAK6527805.1"/>
    </source>
</evidence>
<protein>
    <recommendedName>
        <fullName evidence="2">RWD domain-containing protein</fullName>
    </recommendedName>
</protein>
<dbReference type="Proteomes" id="UP001365542">
    <property type="component" value="Unassembled WGS sequence"/>
</dbReference>
<evidence type="ECO:0000256" key="1">
    <source>
        <dbReference type="SAM" id="MobiDB-lite"/>
    </source>
</evidence>
<dbReference type="InterPro" id="IPR016135">
    <property type="entry name" value="UBQ-conjugating_enzyme/RWD"/>
</dbReference>
<evidence type="ECO:0000313" key="4">
    <source>
        <dbReference type="Proteomes" id="UP001365542"/>
    </source>
</evidence>
<dbReference type="Pfam" id="PF05773">
    <property type="entry name" value="RWD"/>
    <property type="match status" value="1"/>
</dbReference>
<organism evidence="3 4">
    <name type="scientific">Orbilia ellipsospora</name>
    <dbReference type="NCBI Taxonomy" id="2528407"/>
    <lineage>
        <taxon>Eukaryota</taxon>
        <taxon>Fungi</taxon>
        <taxon>Dikarya</taxon>
        <taxon>Ascomycota</taxon>
        <taxon>Pezizomycotina</taxon>
        <taxon>Orbiliomycetes</taxon>
        <taxon>Orbiliales</taxon>
        <taxon>Orbiliaceae</taxon>
        <taxon>Orbilia</taxon>
    </lineage>
</organism>
<feature type="domain" description="RWD" evidence="2">
    <location>
        <begin position="18"/>
        <end position="147"/>
    </location>
</feature>
<dbReference type="Gene3D" id="3.10.110.10">
    <property type="entry name" value="Ubiquitin Conjugating Enzyme"/>
    <property type="match status" value="1"/>
</dbReference>
<dbReference type="EMBL" id="JAVHJO010000015">
    <property type="protein sequence ID" value="KAK6527805.1"/>
    <property type="molecule type" value="Genomic_DNA"/>
</dbReference>
<sequence>MLHQSINMTASNKSRQLAELTLLETMYPEEFKWKSKRPTSLADGSSDVHNSVDNIPHDESKITEANIEFTLVVHPSYSLEFTLPLRYPSESRPMVYLSCGDSIDTRTRKTAREQLSNLIDRVCNEVGLDVEILDIIIQTVMEEMVATTFTAIDVCDTSNDSS</sequence>
<reference evidence="3 4" key="1">
    <citation type="submission" date="2019-10" db="EMBL/GenBank/DDBJ databases">
        <authorList>
            <person name="Palmer J.M."/>
        </authorList>
    </citation>
    <scope>NUCLEOTIDE SEQUENCE [LARGE SCALE GENOMIC DNA]</scope>
    <source>
        <strain evidence="3 4">TWF694</strain>
    </source>
</reference>
<dbReference type="PROSITE" id="PS50908">
    <property type="entry name" value="RWD"/>
    <property type="match status" value="1"/>
</dbReference>
<gene>
    <name evidence="3" type="ORF">TWF694_004785</name>
</gene>
<keyword evidence="4" id="KW-1185">Reference proteome</keyword>
<dbReference type="InterPro" id="IPR006575">
    <property type="entry name" value="RWD_dom"/>
</dbReference>
<name>A0AAV9WX26_9PEZI</name>
<comment type="caution">
    <text evidence="3">The sequence shown here is derived from an EMBL/GenBank/DDBJ whole genome shotgun (WGS) entry which is preliminary data.</text>
</comment>
<accession>A0AAV9WX26</accession>
<dbReference type="SUPFAM" id="SSF54495">
    <property type="entry name" value="UBC-like"/>
    <property type="match status" value="1"/>
</dbReference>